<evidence type="ECO:0000256" key="1">
    <source>
        <dbReference type="ARBA" id="ARBA00009995"/>
    </source>
</evidence>
<dbReference type="GO" id="GO:0080043">
    <property type="term" value="F:quercetin 3-O-glucosyltransferase activity"/>
    <property type="evidence" value="ECO:0007669"/>
    <property type="project" value="TreeGrafter"/>
</dbReference>
<comment type="caution">
    <text evidence="5">The sequence shown here is derived from an EMBL/GenBank/DDBJ whole genome shotgun (WGS) entry which is preliminary data.</text>
</comment>
<dbReference type="PROSITE" id="PS00375">
    <property type="entry name" value="UDPGT"/>
    <property type="match status" value="1"/>
</dbReference>
<dbReference type="FunFam" id="3.40.50.2000:FF:000060">
    <property type="entry name" value="Glycosyltransferase"/>
    <property type="match status" value="1"/>
</dbReference>
<dbReference type="CDD" id="cd03784">
    <property type="entry name" value="GT1_Gtf-like"/>
    <property type="match status" value="1"/>
</dbReference>
<dbReference type="GO" id="GO:0080044">
    <property type="term" value="F:quercetin 7-O-glucosyltransferase activity"/>
    <property type="evidence" value="ECO:0007669"/>
    <property type="project" value="TreeGrafter"/>
</dbReference>
<dbReference type="Proteomes" id="UP000653305">
    <property type="component" value="Unassembled WGS sequence"/>
</dbReference>
<keyword evidence="3 5" id="KW-0808">Transferase</keyword>
<evidence type="ECO:0000256" key="2">
    <source>
        <dbReference type="ARBA" id="ARBA00022676"/>
    </source>
</evidence>
<accession>A0A830DEB8</accession>
<dbReference type="InterPro" id="IPR035595">
    <property type="entry name" value="UDP_glycos_trans_CS"/>
</dbReference>
<dbReference type="GO" id="GO:0016138">
    <property type="term" value="P:glycoside biosynthetic process"/>
    <property type="evidence" value="ECO:0007669"/>
    <property type="project" value="UniProtKB-ARBA"/>
</dbReference>
<dbReference type="AlphaFoldDB" id="A0A830DEB8"/>
<evidence type="ECO:0000256" key="3">
    <source>
        <dbReference type="ARBA" id="ARBA00022679"/>
    </source>
</evidence>
<evidence type="ECO:0000313" key="6">
    <source>
        <dbReference type="Proteomes" id="UP000653305"/>
    </source>
</evidence>
<dbReference type="PROSITE" id="PS51707">
    <property type="entry name" value="CYTH"/>
    <property type="match status" value="1"/>
</dbReference>
<dbReference type="SUPFAM" id="SSF53756">
    <property type="entry name" value="UDP-Glycosyltransferase/glycogen phosphorylase"/>
    <property type="match status" value="1"/>
</dbReference>
<dbReference type="PANTHER" id="PTHR11926:SF1560">
    <property type="entry name" value="UDP-GLYCOSYLTRANSFERASE 74E1-RELATED"/>
    <property type="match status" value="1"/>
</dbReference>
<dbReference type="InterPro" id="IPR033469">
    <property type="entry name" value="CYTH-like_dom_sf"/>
</dbReference>
<evidence type="ECO:0000313" key="5">
    <source>
        <dbReference type="EMBL" id="GFQ05246.1"/>
    </source>
</evidence>
<dbReference type="GO" id="GO:0016462">
    <property type="term" value="F:pyrophosphatase activity"/>
    <property type="evidence" value="ECO:0007669"/>
    <property type="project" value="UniProtKB-ARBA"/>
</dbReference>
<proteinExistence type="inferred from homology"/>
<gene>
    <name evidence="5" type="ORF">PHJA_002668700</name>
</gene>
<keyword evidence="6" id="KW-1185">Reference proteome</keyword>
<dbReference type="SUPFAM" id="SSF55154">
    <property type="entry name" value="CYTH-like phosphatases"/>
    <property type="match status" value="1"/>
</dbReference>
<dbReference type="OrthoDB" id="5835829at2759"/>
<dbReference type="EMBL" id="BMAC01001037">
    <property type="protein sequence ID" value="GFQ05246.1"/>
    <property type="molecule type" value="Genomic_DNA"/>
</dbReference>
<dbReference type="InterPro" id="IPR023577">
    <property type="entry name" value="CYTH_domain"/>
</dbReference>
<evidence type="ECO:0000259" key="4">
    <source>
        <dbReference type="PROSITE" id="PS51707"/>
    </source>
</evidence>
<reference evidence="5" key="1">
    <citation type="submission" date="2020-07" db="EMBL/GenBank/DDBJ databases">
        <title>Ethylene signaling mediates host invasion by parasitic plants.</title>
        <authorList>
            <person name="Yoshida S."/>
        </authorList>
    </citation>
    <scope>NUCLEOTIDE SEQUENCE</scope>
    <source>
        <strain evidence="5">Okayama</strain>
    </source>
</reference>
<name>A0A830DEB8_9LAMI</name>
<dbReference type="Pfam" id="PF00201">
    <property type="entry name" value="UDPGT"/>
    <property type="match status" value="1"/>
</dbReference>
<keyword evidence="2" id="KW-0328">Glycosyltransferase</keyword>
<comment type="similarity">
    <text evidence="1">Belongs to the UDP-glycosyltransferase family.</text>
</comment>
<dbReference type="CDD" id="cd07374">
    <property type="entry name" value="CYTH-like_Pase"/>
    <property type="match status" value="1"/>
</dbReference>
<sequence length="603" mass="66822">MEIEVKLRLPSSAAHERLSAVLSPYHRRTHFQENLFFDGPNAELVSNLAALHLRFYDLDSRCVLSLKSKPRVSGGISRIEEQEEDLDPAVGRHCAAEPRHLLEIEPSDIMRRVRDEFVLGGNKGLVCLGGFRNVREVYEWNGLKLEADETYYGFGTSYEIERESSDPETAKDLIEGLLRSNGIDFKLASSAPGTLFSFFSSAVSNATIFNKCVSDNIRVYDVWDGTPEGRVFTGTHFEAVGLFLKASPSNFEEVIAEAENEVGLKMCCLISDAFLWFACDLAEQRGVPWVAFWTAASCSLSAHIYTDQILKTGQTEQEQTLSFIPGLENAHFTDLPPEIFLDKNPSPLALTINNMVENLPRSTAVVLNSFEEIDPVITHDLKSRFQHCLHVGPSILSSPAPPLPDDKTGCLPWLENISSPKSVVYISFGTVIVPPENELIALAEALETCGFPFLWSLNDRAKESLPDGFVERTGEIGKVVPWAPQPQVLGHKSVGVFVTHCGWNSILESIAGAVPMIGRPFFGDQRLNSRMVEESWRIGVRVGGGVFTKNQTIEALRRVMCDHAIRESVCKLKEEARNAVGLKGSSTRNFKKLLGVISAHKNN</sequence>
<dbReference type="Pfam" id="PF01928">
    <property type="entry name" value="CYTH"/>
    <property type="match status" value="1"/>
</dbReference>
<dbReference type="Gene3D" id="3.40.50.2000">
    <property type="entry name" value="Glycogen Phosphorylase B"/>
    <property type="match status" value="2"/>
</dbReference>
<feature type="domain" description="CYTH" evidence="4">
    <location>
        <begin position="1"/>
        <end position="201"/>
    </location>
</feature>
<dbReference type="PANTHER" id="PTHR11926">
    <property type="entry name" value="GLUCOSYL/GLUCURONOSYL TRANSFERASES"/>
    <property type="match status" value="1"/>
</dbReference>
<protein>
    <submittedName>
        <fullName evidence="5">Anthocyanidin 3-o-glucosyltransferase</fullName>
    </submittedName>
</protein>
<organism evidence="5 6">
    <name type="scientific">Phtheirospermum japonicum</name>
    <dbReference type="NCBI Taxonomy" id="374723"/>
    <lineage>
        <taxon>Eukaryota</taxon>
        <taxon>Viridiplantae</taxon>
        <taxon>Streptophyta</taxon>
        <taxon>Embryophyta</taxon>
        <taxon>Tracheophyta</taxon>
        <taxon>Spermatophyta</taxon>
        <taxon>Magnoliopsida</taxon>
        <taxon>eudicotyledons</taxon>
        <taxon>Gunneridae</taxon>
        <taxon>Pentapetalae</taxon>
        <taxon>asterids</taxon>
        <taxon>lamiids</taxon>
        <taxon>Lamiales</taxon>
        <taxon>Orobanchaceae</taxon>
        <taxon>Orobanchaceae incertae sedis</taxon>
        <taxon>Phtheirospermum</taxon>
    </lineage>
</organism>
<dbReference type="InterPro" id="IPR002213">
    <property type="entry name" value="UDP_glucos_trans"/>
</dbReference>
<dbReference type="Gene3D" id="2.40.320.10">
    <property type="entry name" value="Hypothetical Protein Pfu-838710-001"/>
    <property type="match status" value="1"/>
</dbReference>